<dbReference type="InterPro" id="IPR016195">
    <property type="entry name" value="Pol/histidinol_Pase-like"/>
</dbReference>
<dbReference type="PANTHER" id="PTHR42924">
    <property type="entry name" value="EXONUCLEASE"/>
    <property type="match status" value="1"/>
</dbReference>
<evidence type="ECO:0000313" key="1">
    <source>
        <dbReference type="EMBL" id="GAH51759.1"/>
    </source>
</evidence>
<protein>
    <recommendedName>
        <fullName evidence="2">Polymerase/histidinol phosphatase N-terminal domain-containing protein</fullName>
    </recommendedName>
</protein>
<name>X1HD33_9ZZZZ</name>
<gene>
    <name evidence="1" type="ORF">S03H2_33926</name>
</gene>
<dbReference type="AlphaFoldDB" id="X1HD33"/>
<proteinExistence type="predicted"/>
<accession>X1HD33</accession>
<evidence type="ECO:0008006" key="2">
    <source>
        <dbReference type="Google" id="ProtNLM"/>
    </source>
</evidence>
<dbReference type="CDD" id="cd07432">
    <property type="entry name" value="PHP_HisPPase"/>
    <property type="match status" value="1"/>
</dbReference>
<dbReference type="Gene3D" id="3.20.20.140">
    <property type="entry name" value="Metal-dependent hydrolases"/>
    <property type="match status" value="1"/>
</dbReference>
<dbReference type="InterPro" id="IPR052018">
    <property type="entry name" value="PHP_domain"/>
</dbReference>
<reference evidence="1" key="1">
    <citation type="journal article" date="2014" name="Front. Microbiol.">
        <title>High frequency of phylogenetically diverse reductive dehalogenase-homologous genes in deep subseafloor sedimentary metagenomes.</title>
        <authorList>
            <person name="Kawai M."/>
            <person name="Futagami T."/>
            <person name="Toyoda A."/>
            <person name="Takaki Y."/>
            <person name="Nishi S."/>
            <person name="Hori S."/>
            <person name="Arai W."/>
            <person name="Tsubouchi T."/>
            <person name="Morono Y."/>
            <person name="Uchiyama I."/>
            <person name="Ito T."/>
            <person name="Fujiyama A."/>
            <person name="Inagaki F."/>
            <person name="Takami H."/>
        </authorList>
    </citation>
    <scope>NUCLEOTIDE SEQUENCE</scope>
    <source>
        <strain evidence="1">Expedition CK06-06</strain>
    </source>
</reference>
<dbReference type="GO" id="GO:0035312">
    <property type="term" value="F:5'-3' DNA exonuclease activity"/>
    <property type="evidence" value="ECO:0007669"/>
    <property type="project" value="TreeGrafter"/>
</dbReference>
<organism evidence="1">
    <name type="scientific">marine sediment metagenome</name>
    <dbReference type="NCBI Taxonomy" id="412755"/>
    <lineage>
        <taxon>unclassified sequences</taxon>
        <taxon>metagenomes</taxon>
        <taxon>ecological metagenomes</taxon>
    </lineage>
</organism>
<dbReference type="SUPFAM" id="SSF89550">
    <property type="entry name" value="PHP domain-like"/>
    <property type="match status" value="1"/>
</dbReference>
<comment type="caution">
    <text evidence="1">The sequence shown here is derived from an EMBL/GenBank/DDBJ whole genome shotgun (WGS) entry which is preliminary data.</text>
</comment>
<dbReference type="EMBL" id="BARU01020678">
    <property type="protein sequence ID" value="GAH51759.1"/>
    <property type="molecule type" value="Genomic_DNA"/>
</dbReference>
<sequence>MEIGVNCIAIADHGTIEGALRMQDKAPFPVIVAEEILTLHGEIMGMFLKQGIPSGLSIEQTISRIRAQDALVCIPHPFDIFRLSALDSNIIEEIAEQIDAIEVFNSRSLLLYSSAKAQSFAQKHGIPGSAGSDAHTPYEIGNAYIEMPEFNGRDDFLRCLEKGKVFGHRTNPLVHFNSVWTRVKSNLK</sequence>
<dbReference type="GO" id="GO:0004534">
    <property type="term" value="F:5'-3' RNA exonuclease activity"/>
    <property type="evidence" value="ECO:0007669"/>
    <property type="project" value="TreeGrafter"/>
</dbReference>
<dbReference type="PANTHER" id="PTHR42924:SF3">
    <property type="entry name" value="POLYMERASE_HISTIDINOL PHOSPHATASE N-TERMINAL DOMAIN-CONTAINING PROTEIN"/>
    <property type="match status" value="1"/>
</dbReference>
<dbReference type="Pfam" id="PF13263">
    <property type="entry name" value="PHP_C"/>
    <property type="match status" value="1"/>
</dbReference>